<evidence type="ECO:0000313" key="4">
    <source>
        <dbReference type="Proteomes" id="UP001321475"/>
    </source>
</evidence>
<reference evidence="4" key="1">
    <citation type="journal article" date="2019" name="Int. J. Syst. Evol. Microbiol.">
        <title>The Global Catalogue of Microorganisms (GCM) 10K type strain sequencing project: providing services to taxonomists for standard genome sequencing and annotation.</title>
        <authorList>
            <consortium name="The Broad Institute Genomics Platform"/>
            <consortium name="The Broad Institute Genome Sequencing Center for Infectious Disease"/>
            <person name="Wu L."/>
            <person name="Ma J."/>
        </authorList>
    </citation>
    <scope>NUCLEOTIDE SEQUENCE [LARGE SCALE GENOMIC DNA]</scope>
    <source>
        <strain evidence="4">NBRC 108565</strain>
    </source>
</reference>
<dbReference type="PANTHER" id="PTHR33620">
    <property type="entry name" value="UREASE ACCESSORY PROTEIN F"/>
    <property type="match status" value="1"/>
</dbReference>
<evidence type="ECO:0000256" key="1">
    <source>
        <dbReference type="ARBA" id="ARBA00022988"/>
    </source>
</evidence>
<dbReference type="PANTHER" id="PTHR33620:SF1">
    <property type="entry name" value="UREASE ACCESSORY PROTEIN F"/>
    <property type="match status" value="1"/>
</dbReference>
<dbReference type="EMBL" id="AP027729">
    <property type="protein sequence ID" value="BDZ42367.1"/>
    <property type="molecule type" value="Genomic_DNA"/>
</dbReference>
<sequence length="243" mass="25176">MSPSPTGVPPRPAAAPPVPASPDLVLALLADSRLPVGGHTQSGGLEPAMAHAGLVADDVPAFVRGRLATVVAVEAGTAVVARHVTLTAPDRPGPSLDDVTAAWAARTPSRALRDVSRQLGRGFLRLARTLWPGDARLDALGRTPPRPVALGVVAALAGLDAARLVRLCGHDDVATVCAAVLKLDPLDPVRTTAWTLAAHADVERLVGRVAHLTGPDDIPSTSAPAVEHLSLLHHRTPRKLFHA</sequence>
<organism evidence="3 4">
    <name type="scientific">Paraoerskovia sediminicola</name>
    <dbReference type="NCBI Taxonomy" id="1138587"/>
    <lineage>
        <taxon>Bacteria</taxon>
        <taxon>Bacillati</taxon>
        <taxon>Actinomycetota</taxon>
        <taxon>Actinomycetes</taxon>
        <taxon>Micrococcales</taxon>
        <taxon>Cellulomonadaceae</taxon>
        <taxon>Paraoerskovia</taxon>
    </lineage>
</organism>
<dbReference type="RefSeq" id="WP_286216869.1">
    <property type="nucleotide sequence ID" value="NZ_AP027729.1"/>
</dbReference>
<evidence type="ECO:0000313" key="3">
    <source>
        <dbReference type="EMBL" id="BDZ42367.1"/>
    </source>
</evidence>
<evidence type="ECO:0000256" key="2">
    <source>
        <dbReference type="ARBA" id="ARBA00023186"/>
    </source>
</evidence>
<protein>
    <submittedName>
        <fullName evidence="3">Urease accessory protein UreF</fullName>
    </submittedName>
</protein>
<gene>
    <name evidence="3" type="ORF">GCM10025865_16660</name>
</gene>
<dbReference type="Gene3D" id="1.10.4190.10">
    <property type="entry name" value="Urease accessory protein UreF"/>
    <property type="match status" value="1"/>
</dbReference>
<dbReference type="InterPro" id="IPR038277">
    <property type="entry name" value="UreF_sf"/>
</dbReference>
<dbReference type="InterPro" id="IPR002639">
    <property type="entry name" value="UreF"/>
</dbReference>
<accession>A0ABM8G2U8</accession>
<keyword evidence="4" id="KW-1185">Reference proteome</keyword>
<dbReference type="Pfam" id="PF01730">
    <property type="entry name" value="UreF"/>
    <property type="match status" value="1"/>
</dbReference>
<keyword evidence="1" id="KW-0996">Nickel insertion</keyword>
<dbReference type="Proteomes" id="UP001321475">
    <property type="component" value="Chromosome"/>
</dbReference>
<keyword evidence="2" id="KW-0143">Chaperone</keyword>
<name>A0ABM8G2U8_9CELL</name>
<proteinExistence type="predicted"/>